<feature type="chain" id="PRO_5040152108" evidence="2">
    <location>
        <begin position="18"/>
        <end position="117"/>
    </location>
</feature>
<feature type="signal peptide" evidence="2">
    <location>
        <begin position="1"/>
        <end position="17"/>
    </location>
</feature>
<proteinExistence type="predicted"/>
<reference evidence="3" key="1">
    <citation type="submission" date="2021-07" db="EMBL/GenBank/DDBJ databases">
        <authorList>
            <person name="Durling M."/>
        </authorList>
    </citation>
    <scope>NUCLEOTIDE SEQUENCE</scope>
</reference>
<evidence type="ECO:0000313" key="3">
    <source>
        <dbReference type="EMBL" id="CAG8957777.1"/>
    </source>
</evidence>
<dbReference type="EMBL" id="CAJVRL010000081">
    <property type="protein sequence ID" value="CAG8957777.1"/>
    <property type="molecule type" value="Genomic_DNA"/>
</dbReference>
<keyword evidence="2" id="KW-0732">Signal</keyword>
<dbReference type="AlphaFoldDB" id="A0A9N9L6A3"/>
<dbReference type="Proteomes" id="UP000696280">
    <property type="component" value="Unassembled WGS sequence"/>
</dbReference>
<gene>
    <name evidence="3" type="ORF">HYFRA_00000115</name>
</gene>
<sequence>MKFSPILLVALAGSVIAHSPPANIQRNAAPEKTPHANVQRNAAPEQTPPPAVRPREPDQLEDQWNNLVSKASAVHTSVFGQLPTSIPPLLRNAARSDYNVPVIGVVGGTLLAVIGLL</sequence>
<organism evidence="3 4">
    <name type="scientific">Hymenoscyphus fraxineus</name>
    <dbReference type="NCBI Taxonomy" id="746836"/>
    <lineage>
        <taxon>Eukaryota</taxon>
        <taxon>Fungi</taxon>
        <taxon>Dikarya</taxon>
        <taxon>Ascomycota</taxon>
        <taxon>Pezizomycotina</taxon>
        <taxon>Leotiomycetes</taxon>
        <taxon>Helotiales</taxon>
        <taxon>Helotiaceae</taxon>
        <taxon>Hymenoscyphus</taxon>
    </lineage>
</organism>
<name>A0A9N9L6A3_9HELO</name>
<protein>
    <submittedName>
        <fullName evidence="3">Uncharacterized protein</fullName>
    </submittedName>
</protein>
<comment type="caution">
    <text evidence="3">The sequence shown here is derived from an EMBL/GenBank/DDBJ whole genome shotgun (WGS) entry which is preliminary data.</text>
</comment>
<evidence type="ECO:0000313" key="4">
    <source>
        <dbReference type="Proteomes" id="UP000696280"/>
    </source>
</evidence>
<evidence type="ECO:0000256" key="1">
    <source>
        <dbReference type="SAM" id="MobiDB-lite"/>
    </source>
</evidence>
<keyword evidence="4" id="KW-1185">Reference proteome</keyword>
<feature type="region of interest" description="Disordered" evidence="1">
    <location>
        <begin position="20"/>
        <end position="58"/>
    </location>
</feature>
<evidence type="ECO:0000256" key="2">
    <source>
        <dbReference type="SAM" id="SignalP"/>
    </source>
</evidence>
<accession>A0A9N9L6A3</accession>